<gene>
    <name evidence="2" type="ORF">METZ01_LOCUS508959</name>
</gene>
<feature type="transmembrane region" description="Helical" evidence="1">
    <location>
        <begin position="67"/>
        <end position="87"/>
    </location>
</feature>
<reference evidence="2" key="1">
    <citation type="submission" date="2018-05" db="EMBL/GenBank/DDBJ databases">
        <authorList>
            <person name="Lanie J.A."/>
            <person name="Ng W.-L."/>
            <person name="Kazmierczak K.M."/>
            <person name="Andrzejewski T.M."/>
            <person name="Davidsen T.M."/>
            <person name="Wayne K.J."/>
            <person name="Tettelin H."/>
            <person name="Glass J.I."/>
            <person name="Rusch D."/>
            <person name="Podicherti R."/>
            <person name="Tsui H.-C.T."/>
            <person name="Winkler M.E."/>
        </authorList>
    </citation>
    <scope>NUCLEOTIDE SEQUENCE</scope>
</reference>
<feature type="non-terminal residue" evidence="2">
    <location>
        <position position="91"/>
    </location>
</feature>
<evidence type="ECO:0000256" key="1">
    <source>
        <dbReference type="SAM" id="Phobius"/>
    </source>
</evidence>
<keyword evidence="1" id="KW-1133">Transmembrane helix</keyword>
<feature type="transmembrane region" description="Helical" evidence="1">
    <location>
        <begin position="20"/>
        <end position="41"/>
    </location>
</feature>
<keyword evidence="1" id="KW-0472">Membrane</keyword>
<dbReference type="AlphaFoldDB" id="A0A383EIJ2"/>
<accession>A0A383EIJ2</accession>
<dbReference type="EMBL" id="UINC01225866">
    <property type="protein sequence ID" value="SVE56105.1"/>
    <property type="molecule type" value="Genomic_DNA"/>
</dbReference>
<keyword evidence="1" id="KW-0812">Transmembrane</keyword>
<evidence type="ECO:0000313" key="2">
    <source>
        <dbReference type="EMBL" id="SVE56105.1"/>
    </source>
</evidence>
<organism evidence="2">
    <name type="scientific">marine metagenome</name>
    <dbReference type="NCBI Taxonomy" id="408172"/>
    <lineage>
        <taxon>unclassified sequences</taxon>
        <taxon>metagenomes</taxon>
        <taxon>ecological metagenomes</taxon>
    </lineage>
</organism>
<sequence length="91" mass="10814">MNLFSLLKIKAYNTTNHSRYFYYILILVILSYLHLGVGLHGDDYTAINSMNGYGLWEYLNLDPNEPMNMQVLGLPNFYIFWWVYPVLGYEY</sequence>
<name>A0A383EIJ2_9ZZZZ</name>
<proteinExistence type="predicted"/>
<protein>
    <submittedName>
        <fullName evidence="2">Uncharacterized protein</fullName>
    </submittedName>
</protein>